<evidence type="ECO:0000313" key="1">
    <source>
        <dbReference type="EMBL" id="VEL37924.1"/>
    </source>
</evidence>
<protein>
    <submittedName>
        <fullName evidence="1">Uncharacterized protein</fullName>
    </submittedName>
</protein>
<organism evidence="1 2">
    <name type="scientific">Protopolystoma xenopodis</name>
    <dbReference type="NCBI Taxonomy" id="117903"/>
    <lineage>
        <taxon>Eukaryota</taxon>
        <taxon>Metazoa</taxon>
        <taxon>Spiralia</taxon>
        <taxon>Lophotrochozoa</taxon>
        <taxon>Platyhelminthes</taxon>
        <taxon>Monogenea</taxon>
        <taxon>Polyopisthocotylea</taxon>
        <taxon>Polystomatidea</taxon>
        <taxon>Polystomatidae</taxon>
        <taxon>Protopolystoma</taxon>
    </lineage>
</organism>
<dbReference type="Proteomes" id="UP000784294">
    <property type="component" value="Unassembled WGS sequence"/>
</dbReference>
<gene>
    <name evidence="1" type="ORF">PXEA_LOCUS31364</name>
</gene>
<accession>A0A3S5B1Q7</accession>
<name>A0A3S5B1Q7_9PLAT</name>
<dbReference type="AlphaFoldDB" id="A0A3S5B1Q7"/>
<comment type="caution">
    <text evidence="1">The sequence shown here is derived from an EMBL/GenBank/DDBJ whole genome shotgun (WGS) entry which is preliminary data.</text>
</comment>
<dbReference type="EMBL" id="CAAALY010256364">
    <property type="protein sequence ID" value="VEL37924.1"/>
    <property type="molecule type" value="Genomic_DNA"/>
</dbReference>
<proteinExistence type="predicted"/>
<sequence length="125" mass="13537">MLPSLPIYYEVHFRCAYIFCFFPRNQATTLNPRLPHVGLVIVDISSGDSLDLSANKFGCFTASPQQCSVLSSSPEDKTHLSRASAIATVTVAMRQPTAGLEGKLVNAVNFTDAKDSRSAGRTDAR</sequence>
<keyword evidence="2" id="KW-1185">Reference proteome</keyword>
<evidence type="ECO:0000313" key="2">
    <source>
        <dbReference type="Proteomes" id="UP000784294"/>
    </source>
</evidence>
<reference evidence="1" key="1">
    <citation type="submission" date="2018-11" db="EMBL/GenBank/DDBJ databases">
        <authorList>
            <consortium name="Pathogen Informatics"/>
        </authorList>
    </citation>
    <scope>NUCLEOTIDE SEQUENCE</scope>
</reference>